<dbReference type="Pfam" id="PF09937">
    <property type="entry name" value="DUF2169"/>
    <property type="match status" value="1"/>
</dbReference>
<proteinExistence type="predicted"/>
<feature type="region of interest" description="Disordered" evidence="1">
    <location>
        <begin position="280"/>
        <end position="329"/>
    </location>
</feature>
<dbReference type="EMBL" id="JEMB01001084">
    <property type="protein sequence ID" value="KYF90714.1"/>
    <property type="molecule type" value="Genomic_DNA"/>
</dbReference>
<feature type="region of interest" description="Disordered" evidence="1">
    <location>
        <begin position="51"/>
        <end position="75"/>
    </location>
</feature>
<dbReference type="Proteomes" id="UP000075635">
    <property type="component" value="Unassembled WGS sequence"/>
</dbReference>
<feature type="compositionally biased region" description="Polar residues" evidence="1">
    <location>
        <begin position="294"/>
        <end position="304"/>
    </location>
</feature>
<organism evidence="3 4">
    <name type="scientific">Sorangium cellulosum</name>
    <name type="common">Polyangium cellulosum</name>
    <dbReference type="NCBI Taxonomy" id="56"/>
    <lineage>
        <taxon>Bacteria</taxon>
        <taxon>Pseudomonadati</taxon>
        <taxon>Myxococcota</taxon>
        <taxon>Polyangia</taxon>
        <taxon>Polyangiales</taxon>
        <taxon>Polyangiaceae</taxon>
        <taxon>Sorangium</taxon>
    </lineage>
</organism>
<feature type="compositionally biased region" description="Low complexity" evidence="1">
    <location>
        <begin position="280"/>
        <end position="291"/>
    </location>
</feature>
<dbReference type="AlphaFoldDB" id="A0A150SE14"/>
<gene>
    <name evidence="3" type="ORF">BE17_16155</name>
</gene>
<protein>
    <recommendedName>
        <fullName evidence="2">DUF2169 domain-containing protein</fullName>
    </recommendedName>
</protein>
<feature type="region of interest" description="Disordered" evidence="1">
    <location>
        <begin position="215"/>
        <end position="237"/>
    </location>
</feature>
<comment type="caution">
    <text evidence="3">The sequence shown here is derived from an EMBL/GenBank/DDBJ whole genome shotgun (WGS) entry which is preliminary data.</text>
</comment>
<evidence type="ECO:0000313" key="4">
    <source>
        <dbReference type="Proteomes" id="UP000075635"/>
    </source>
</evidence>
<evidence type="ECO:0000256" key="1">
    <source>
        <dbReference type="SAM" id="MobiDB-lite"/>
    </source>
</evidence>
<accession>A0A150SE14</accession>
<dbReference type="InterPro" id="IPR018683">
    <property type="entry name" value="DUF2169"/>
</dbReference>
<evidence type="ECO:0000259" key="2">
    <source>
        <dbReference type="Pfam" id="PF09937"/>
    </source>
</evidence>
<reference evidence="3 4" key="1">
    <citation type="submission" date="2014-02" db="EMBL/GenBank/DDBJ databases">
        <title>The small core and large imbalanced accessory genome model reveals a collaborative survival strategy of Sorangium cellulosum strains in nature.</title>
        <authorList>
            <person name="Han K."/>
            <person name="Peng R."/>
            <person name="Blom J."/>
            <person name="Li Y.-Z."/>
        </authorList>
    </citation>
    <scope>NUCLEOTIDE SEQUENCE [LARGE SCALE GENOMIC DNA]</scope>
    <source>
        <strain evidence="3 4">So0011-07</strain>
    </source>
</reference>
<name>A0A150SE14_SORCE</name>
<evidence type="ECO:0000313" key="3">
    <source>
        <dbReference type="EMBL" id="KYF90714.1"/>
    </source>
</evidence>
<feature type="domain" description="DUF2169" evidence="2">
    <location>
        <begin position="29"/>
        <end position="263"/>
    </location>
</feature>
<sequence length="329" mass="34541">MRSSWPVDVVALNPVSCGAVLWRAGGLLRVTVVVKATFALSADGDAALLAPEPIEREDRHHEEDPSRSLRAASDTAPYLPGAGVVLTGQAHAPRGAPVAALSARLALFRDRPLLDKTIHVFGDVAPGSDTPGPFQTMPLVYERAQGGPSFPLNPVGLSDASDGARADAPRPAMYSGRTRPNLVNPASPHRPAAFGPIAPHWPLRRRLFGGYEPRATRLSAQPGSPGADPTAAASAESGQVLEIPDDFDFRTLNQQIPFLQGDGAWKLPATSNSPRIFAKPSSMAPCSPSAPVTIFQNDSSSTNARGLPRGRPTWRSHGSSSAAGTPARG</sequence>
<feature type="compositionally biased region" description="Basic and acidic residues" evidence="1">
    <location>
        <begin position="53"/>
        <end position="67"/>
    </location>
</feature>